<evidence type="ECO:0000256" key="2">
    <source>
        <dbReference type="SAM" id="Phobius"/>
    </source>
</evidence>
<proteinExistence type="predicted"/>
<sequence length="137" mass="15717">MSSMSSLSLFIFFSLLMNVLLLLLFLLLFETETKIIIGCASRGQGSSTQSTTRTRSRSRPSQVPKHCGCIYCPVLWWSGTNTNPDKPFFDCPNYNTRGKIWCEFFLWIDDVEEEEEEHKGRLDSTANDNEHVRVNLA</sequence>
<keyword evidence="2" id="KW-0472">Membrane</keyword>
<evidence type="ECO:0000313" key="3">
    <source>
        <dbReference type="EMBL" id="RYR26796.1"/>
    </source>
</evidence>
<comment type="caution">
    <text evidence="3">The sequence shown here is derived from an EMBL/GenBank/DDBJ whole genome shotgun (WGS) entry which is preliminary data.</text>
</comment>
<feature type="region of interest" description="Disordered" evidence="1">
    <location>
        <begin position="42"/>
        <end position="63"/>
    </location>
</feature>
<evidence type="ECO:0000313" key="4">
    <source>
        <dbReference type="Proteomes" id="UP000289738"/>
    </source>
</evidence>
<keyword evidence="2" id="KW-0812">Transmembrane</keyword>
<feature type="compositionally biased region" description="Low complexity" evidence="1">
    <location>
        <begin position="42"/>
        <end position="53"/>
    </location>
</feature>
<evidence type="ECO:0000256" key="1">
    <source>
        <dbReference type="SAM" id="MobiDB-lite"/>
    </source>
</evidence>
<accession>A0A445AK18</accession>
<dbReference type="EMBL" id="SDMP01000012">
    <property type="protein sequence ID" value="RYR26796.1"/>
    <property type="molecule type" value="Genomic_DNA"/>
</dbReference>
<evidence type="ECO:0008006" key="5">
    <source>
        <dbReference type="Google" id="ProtNLM"/>
    </source>
</evidence>
<gene>
    <name evidence="3" type="ORF">Ahy_B02g061103</name>
</gene>
<keyword evidence="4" id="KW-1185">Reference proteome</keyword>
<keyword evidence="2" id="KW-1133">Transmembrane helix</keyword>
<dbReference type="AlphaFoldDB" id="A0A445AK18"/>
<name>A0A445AK18_ARAHY</name>
<reference evidence="3 4" key="1">
    <citation type="submission" date="2019-01" db="EMBL/GenBank/DDBJ databases">
        <title>Sequencing of cultivated peanut Arachis hypogaea provides insights into genome evolution and oil improvement.</title>
        <authorList>
            <person name="Chen X."/>
        </authorList>
    </citation>
    <scope>NUCLEOTIDE SEQUENCE [LARGE SCALE GENOMIC DNA]</scope>
    <source>
        <strain evidence="4">cv. Fuhuasheng</strain>
        <tissue evidence="3">Leaves</tissue>
    </source>
</reference>
<feature type="transmembrane region" description="Helical" evidence="2">
    <location>
        <begin position="7"/>
        <end position="29"/>
    </location>
</feature>
<organism evidence="3 4">
    <name type="scientific">Arachis hypogaea</name>
    <name type="common">Peanut</name>
    <dbReference type="NCBI Taxonomy" id="3818"/>
    <lineage>
        <taxon>Eukaryota</taxon>
        <taxon>Viridiplantae</taxon>
        <taxon>Streptophyta</taxon>
        <taxon>Embryophyta</taxon>
        <taxon>Tracheophyta</taxon>
        <taxon>Spermatophyta</taxon>
        <taxon>Magnoliopsida</taxon>
        <taxon>eudicotyledons</taxon>
        <taxon>Gunneridae</taxon>
        <taxon>Pentapetalae</taxon>
        <taxon>rosids</taxon>
        <taxon>fabids</taxon>
        <taxon>Fabales</taxon>
        <taxon>Fabaceae</taxon>
        <taxon>Papilionoideae</taxon>
        <taxon>50 kb inversion clade</taxon>
        <taxon>dalbergioids sensu lato</taxon>
        <taxon>Dalbergieae</taxon>
        <taxon>Pterocarpus clade</taxon>
        <taxon>Arachis</taxon>
    </lineage>
</organism>
<protein>
    <recommendedName>
        <fullName evidence="5">Zinc finger GRF-type domain-containing protein</fullName>
    </recommendedName>
</protein>
<dbReference type="Proteomes" id="UP000289738">
    <property type="component" value="Chromosome B02"/>
</dbReference>